<organism evidence="3 4">
    <name type="scientific">Butyricimonas virosa</name>
    <dbReference type="NCBI Taxonomy" id="544645"/>
    <lineage>
        <taxon>Bacteria</taxon>
        <taxon>Pseudomonadati</taxon>
        <taxon>Bacteroidota</taxon>
        <taxon>Bacteroidia</taxon>
        <taxon>Bacteroidales</taxon>
        <taxon>Odoribacteraceae</taxon>
        <taxon>Butyricimonas</taxon>
    </lineage>
</organism>
<dbReference type="RefSeq" id="WP_051466054.1">
    <property type="nucleotide sequence ID" value="NZ_CAJKXH010000002.1"/>
</dbReference>
<dbReference type="AlphaFoldDB" id="A0A412X4E7"/>
<accession>A0A412X4E7</accession>
<dbReference type="EMBL" id="CP069450">
    <property type="protein sequence ID" value="QRO51281.1"/>
    <property type="molecule type" value="Genomic_DNA"/>
</dbReference>
<keyword evidence="1" id="KW-0812">Transmembrane</keyword>
<keyword evidence="5" id="KW-1185">Reference proteome</keyword>
<gene>
    <name evidence="3" type="ORF">DWW18_04610</name>
    <name evidence="2" type="ORF">I6J59_06660</name>
</gene>
<dbReference type="STRING" id="1121130.GCA_000519105_00726"/>
<protein>
    <submittedName>
        <fullName evidence="3">Energy transducer TonB</fullName>
    </submittedName>
</protein>
<evidence type="ECO:0000313" key="4">
    <source>
        <dbReference type="Proteomes" id="UP000283589"/>
    </source>
</evidence>
<sequence length="257" mass="29670">MNVKNDICVIRDSLLDWLREHRHGVMGTVIFHLVLAIFLVCVGISRLDSQQRMEIEIDMPEPEIVQQKQEEQEKKEQILRQSADEEVNEMLRSLAVNEDVVKKNAEPPPHERVKEYIEQIQEEIDSDYGGRYRANKNKHYKEDSIRAQRDKKERMLDSLQSTVYVGKSSVSYNIKGRYKTYLPIPVYKCEFGGKIVVAVVVNRQGRVVKAEVVDTESDKDDALREVAVDVALKSEFNADEKAPERQAGTITYNFVKQ</sequence>
<keyword evidence="1" id="KW-0472">Membrane</keyword>
<evidence type="ECO:0000313" key="3">
    <source>
        <dbReference type="EMBL" id="RGV35359.1"/>
    </source>
</evidence>
<proteinExistence type="predicted"/>
<dbReference type="Proteomes" id="UP000283589">
    <property type="component" value="Unassembled WGS sequence"/>
</dbReference>
<evidence type="ECO:0000256" key="1">
    <source>
        <dbReference type="SAM" id="Phobius"/>
    </source>
</evidence>
<keyword evidence="1" id="KW-1133">Transmembrane helix</keyword>
<dbReference type="Proteomes" id="UP000654720">
    <property type="component" value="Chromosome"/>
</dbReference>
<evidence type="ECO:0000313" key="2">
    <source>
        <dbReference type="EMBL" id="QRO51281.1"/>
    </source>
</evidence>
<reference evidence="2 5" key="2">
    <citation type="submission" date="2021-02" db="EMBL/GenBank/DDBJ databases">
        <title>FDA dAtabase for Regulatory Grade micrObial Sequences (FDA-ARGOS): Supporting development and validation of Infectious Disease Dx tests.</title>
        <authorList>
            <person name="Carlson P."/>
            <person name="Fischbach M."/>
            <person name="Hastie J."/>
            <person name="Bilen M."/>
            <person name="Cheng A."/>
            <person name="Tallon L."/>
            <person name="Sadzewicz L."/>
            <person name="Zhao X."/>
            <person name="Boylan J."/>
            <person name="Ott S."/>
            <person name="Bowen H."/>
            <person name="Vavikolanu K."/>
            <person name="Mehta A."/>
            <person name="Aluvathingal J."/>
            <person name="Nadendla S."/>
            <person name="Yan Y."/>
            <person name="Sichtig H."/>
        </authorList>
    </citation>
    <scope>NUCLEOTIDE SEQUENCE [LARGE SCALE GENOMIC DNA]</scope>
    <source>
        <strain evidence="2 5">FDAARGOS_1229</strain>
    </source>
</reference>
<dbReference type="GeneID" id="93095826"/>
<feature type="transmembrane region" description="Helical" evidence="1">
    <location>
        <begin position="24"/>
        <end position="44"/>
    </location>
</feature>
<dbReference type="EMBL" id="QRZA01000004">
    <property type="protein sequence ID" value="RGV35359.1"/>
    <property type="molecule type" value="Genomic_DNA"/>
</dbReference>
<reference evidence="3 4" key="1">
    <citation type="submission" date="2018-08" db="EMBL/GenBank/DDBJ databases">
        <title>A genome reference for cultivated species of the human gut microbiota.</title>
        <authorList>
            <person name="Zou Y."/>
            <person name="Xue W."/>
            <person name="Luo G."/>
        </authorList>
    </citation>
    <scope>NUCLEOTIDE SEQUENCE [LARGE SCALE GENOMIC DNA]</scope>
    <source>
        <strain evidence="3 4">AF14-49</strain>
    </source>
</reference>
<evidence type="ECO:0000313" key="5">
    <source>
        <dbReference type="Proteomes" id="UP000654720"/>
    </source>
</evidence>
<name>A0A412X4E7_9BACT</name>